<dbReference type="OrthoDB" id="5424209at2759"/>
<evidence type="ECO:0000313" key="2">
    <source>
        <dbReference type="Proteomes" id="UP000001194"/>
    </source>
</evidence>
<dbReference type="HOGENOM" id="CLU_024804_0_1_1"/>
<dbReference type="SUPFAM" id="SSF50494">
    <property type="entry name" value="Trypsin-like serine proteases"/>
    <property type="match status" value="1"/>
</dbReference>
<reference evidence="1 2" key="1">
    <citation type="journal article" date="2008" name="Nature">
        <title>The genome of Laccaria bicolor provides insights into mycorrhizal symbiosis.</title>
        <authorList>
            <person name="Martin F."/>
            <person name="Aerts A."/>
            <person name="Ahren D."/>
            <person name="Brun A."/>
            <person name="Danchin E.G.J."/>
            <person name="Duchaussoy F."/>
            <person name="Gibon J."/>
            <person name="Kohler A."/>
            <person name="Lindquist E."/>
            <person name="Pereda V."/>
            <person name="Salamov A."/>
            <person name="Shapiro H.J."/>
            <person name="Wuyts J."/>
            <person name="Blaudez D."/>
            <person name="Buee M."/>
            <person name="Brokstein P."/>
            <person name="Canbaeck B."/>
            <person name="Cohen D."/>
            <person name="Courty P.E."/>
            <person name="Coutinho P.M."/>
            <person name="Delaruelle C."/>
            <person name="Detter J.C."/>
            <person name="Deveau A."/>
            <person name="DiFazio S."/>
            <person name="Duplessis S."/>
            <person name="Fraissinet-Tachet L."/>
            <person name="Lucic E."/>
            <person name="Frey-Klett P."/>
            <person name="Fourrey C."/>
            <person name="Feussner I."/>
            <person name="Gay G."/>
            <person name="Grimwood J."/>
            <person name="Hoegger P.J."/>
            <person name="Jain P."/>
            <person name="Kilaru S."/>
            <person name="Labbe J."/>
            <person name="Lin Y.C."/>
            <person name="Legue V."/>
            <person name="Le Tacon F."/>
            <person name="Marmeisse R."/>
            <person name="Melayah D."/>
            <person name="Montanini B."/>
            <person name="Muratet M."/>
            <person name="Nehls U."/>
            <person name="Niculita-Hirzel H."/>
            <person name="Oudot-Le Secq M.P."/>
            <person name="Peter M."/>
            <person name="Quesneville H."/>
            <person name="Rajashekar B."/>
            <person name="Reich M."/>
            <person name="Rouhier N."/>
            <person name="Schmutz J."/>
            <person name="Yin T."/>
            <person name="Chalot M."/>
            <person name="Henrissat B."/>
            <person name="Kuees U."/>
            <person name="Lucas S."/>
            <person name="Van de Peer Y."/>
            <person name="Podila G.K."/>
            <person name="Polle A."/>
            <person name="Pukkila P.J."/>
            <person name="Richardson P.M."/>
            <person name="Rouze P."/>
            <person name="Sanders I.R."/>
            <person name="Stajich J.E."/>
            <person name="Tunlid A."/>
            <person name="Tuskan G."/>
            <person name="Grigoriev I.V."/>
        </authorList>
    </citation>
    <scope>NUCLEOTIDE SEQUENCE [LARGE SCALE GENOMIC DNA]</scope>
    <source>
        <strain evidence="2">S238N-H82 / ATCC MYA-4686</strain>
    </source>
</reference>
<dbReference type="KEGG" id="lbc:LACBIDRAFT_320976"/>
<name>B0CND9_LACBS</name>
<dbReference type="GeneID" id="6069627"/>
<dbReference type="InterPro" id="IPR009003">
    <property type="entry name" value="Peptidase_S1_PA"/>
</dbReference>
<sequence length="626" mass="69771">MSFTGPQVNLEPRFLASCLEGPFFPNRVLFSPTSFDNLSLSDDIESTDDGDATKTPLTQNYPNAYSDFHGCGTPCIFKSGPEWPISEGPLIGWKGVVREPRPVYRHAIQPAWVSIGQRIYQELDSFDVMWTSINPLAYANAGERKPFCPLIICIGVKPNTLPYEKAVAAAAIVKKILAEAGFPDLEVAFVESVVTRSAGPKLLPFNPLLDDVPELRKPFTPALGLPIALGKYPYHEGTAALYIRLSKDDNRVAILTCAHVVRPPYLSAAQKKSKTKGLKYRDEVIALGTMGFNNGLTAMMKVIGGLYRSIEVWNRSIDGLGKFHQGESNSVTKKRNDFLDLVLKAIEKIQMVNTLHDEVTKQYSTFEQRKIGFVLHAEKIEVSEPHKFTNDWALIELYNDKIDWSSFKGNKVFVGGNLSIADFGNTMFPQAEDSKDYYYPEDGLLQAYGVVQDNEMRDPQHLDVHGEKCLLVVKHGMATGTTVGRVNGLESFTRIYTYPGINQTYMEIAVLNYGQPHGKFSSRGDSGSVVLDRIGRIVGIITGGAGPTGETDISYLTPYWSIEEQIKFKFPDSFLYDVVDRLSIFPSSRLRYHASSLLVSSYHTHSLLRSARLIYHFVVNADVMDC</sequence>
<dbReference type="Proteomes" id="UP000001194">
    <property type="component" value="Unassembled WGS sequence"/>
</dbReference>
<accession>B0CND9</accession>
<dbReference type="RefSeq" id="XP_001874119.1">
    <property type="nucleotide sequence ID" value="XM_001874084.1"/>
</dbReference>
<dbReference type="EMBL" id="DS547091">
    <property type="protein sequence ID" value="EDR15911.1"/>
    <property type="molecule type" value="Genomic_DNA"/>
</dbReference>
<evidence type="ECO:0000313" key="1">
    <source>
        <dbReference type="EMBL" id="EDR15911.1"/>
    </source>
</evidence>
<dbReference type="AlphaFoldDB" id="B0CND9"/>
<proteinExistence type="predicted"/>
<gene>
    <name evidence="1" type="ORF">LACBIDRAFT_320976</name>
</gene>
<organism evidence="2">
    <name type="scientific">Laccaria bicolor (strain S238N-H82 / ATCC MYA-4686)</name>
    <name type="common">Bicoloured deceiver</name>
    <name type="synonym">Laccaria laccata var. bicolor</name>
    <dbReference type="NCBI Taxonomy" id="486041"/>
    <lineage>
        <taxon>Eukaryota</taxon>
        <taxon>Fungi</taxon>
        <taxon>Dikarya</taxon>
        <taxon>Basidiomycota</taxon>
        <taxon>Agaricomycotina</taxon>
        <taxon>Agaricomycetes</taxon>
        <taxon>Agaricomycetidae</taxon>
        <taxon>Agaricales</taxon>
        <taxon>Agaricineae</taxon>
        <taxon>Hydnangiaceae</taxon>
        <taxon>Laccaria</taxon>
    </lineage>
</organism>
<keyword evidence="2" id="KW-1185">Reference proteome</keyword>
<dbReference type="InParanoid" id="B0CND9"/>
<protein>
    <submittedName>
        <fullName evidence="1">Predicted protein</fullName>
    </submittedName>
</protein>